<dbReference type="GeneID" id="90952250"/>
<keyword evidence="1" id="KW-0175">Coiled coil</keyword>
<dbReference type="Proteomes" id="UP000595662">
    <property type="component" value="Chromosome 5"/>
</dbReference>
<proteinExistence type="predicted"/>
<feature type="region of interest" description="Disordered" evidence="2">
    <location>
        <begin position="208"/>
        <end position="331"/>
    </location>
</feature>
<dbReference type="EMBL" id="CP060778">
    <property type="protein sequence ID" value="QQK46445.1"/>
    <property type="molecule type" value="Genomic_DNA"/>
</dbReference>
<dbReference type="AlphaFoldDB" id="A0A7T7BNM7"/>
<feature type="compositionally biased region" description="Low complexity" evidence="2">
    <location>
        <begin position="224"/>
        <end position="316"/>
    </location>
</feature>
<sequence length="372" mass="40974">MSEPAPQPPFLPSDLEQFAEHARDHPDQWFEYCRRAYDYIESTQSEATNARERVDQAELQLQAARIKITRLSSELTAAERDHLRDVAVLEYQKKLYDEAQQNIARIEAARMCAAELAIPTGNTVPPPVPEPAAEPGVAAAMGTPPSLTPESSGSHRLAMEGEMHNEALPTMLEQAINREMKGMLLHHEPPKGDYLDLARFLQNLENRRVQYDSGPSTAPRTYSATTEEPPATAEEPPATTEEPPATAEEPPATTEEPPATTEEPPATTEEPPATAEEPPATTEDPPATTEEPPATAEEPPATTEEPPATAEEPPATCKVPSEEPACTTNWSRETRHCSRIASCVCCVCKKEIQHVRNYNRGHRDCTEPQDRH</sequence>
<protein>
    <submittedName>
        <fullName evidence="3">Cell cycle control protein 50A-like</fullName>
    </submittedName>
</protein>
<evidence type="ECO:0000256" key="2">
    <source>
        <dbReference type="SAM" id="MobiDB-lite"/>
    </source>
</evidence>
<feature type="compositionally biased region" description="Polar residues" evidence="2">
    <location>
        <begin position="213"/>
        <end position="223"/>
    </location>
</feature>
<dbReference type="RefSeq" id="XP_065957609.1">
    <property type="nucleotide sequence ID" value="XM_066099882.1"/>
</dbReference>
<gene>
    <name evidence="3" type="ORF">Pdw03_1343</name>
</gene>
<dbReference type="VEuPathDB" id="FungiDB:PDIP_31190"/>
<feature type="coiled-coil region" evidence="1">
    <location>
        <begin position="40"/>
        <end position="109"/>
    </location>
</feature>
<evidence type="ECO:0000313" key="4">
    <source>
        <dbReference type="Proteomes" id="UP000595662"/>
    </source>
</evidence>
<feature type="region of interest" description="Disordered" evidence="2">
    <location>
        <begin position="123"/>
        <end position="154"/>
    </location>
</feature>
<organism evidence="3 4">
    <name type="scientific">Penicillium digitatum</name>
    <name type="common">Green mold</name>
    <dbReference type="NCBI Taxonomy" id="36651"/>
    <lineage>
        <taxon>Eukaryota</taxon>
        <taxon>Fungi</taxon>
        <taxon>Dikarya</taxon>
        <taxon>Ascomycota</taxon>
        <taxon>Pezizomycotina</taxon>
        <taxon>Eurotiomycetes</taxon>
        <taxon>Eurotiomycetidae</taxon>
        <taxon>Eurotiales</taxon>
        <taxon>Aspergillaceae</taxon>
        <taxon>Penicillium</taxon>
    </lineage>
</organism>
<accession>A0A7T7BNM7</accession>
<name>A0A7T7BNM7_PENDI</name>
<evidence type="ECO:0000256" key="1">
    <source>
        <dbReference type="SAM" id="Coils"/>
    </source>
</evidence>
<evidence type="ECO:0000313" key="3">
    <source>
        <dbReference type="EMBL" id="QQK46445.1"/>
    </source>
</evidence>
<reference evidence="3 4" key="1">
    <citation type="submission" date="2020-08" db="EMBL/GenBank/DDBJ databases">
        <title>The completed genome sequence of the pathogenic ascomycete fungus Penicillium digitatum.</title>
        <authorList>
            <person name="Wang M."/>
        </authorList>
    </citation>
    <scope>NUCLEOTIDE SEQUENCE [LARGE SCALE GENOMIC DNA]</scope>
    <source>
        <strain evidence="3 4">PdW03</strain>
    </source>
</reference>